<comment type="caution">
    <text evidence="1">The sequence shown here is derived from an EMBL/GenBank/DDBJ whole genome shotgun (WGS) entry which is preliminary data.</text>
</comment>
<evidence type="ECO:0000313" key="1">
    <source>
        <dbReference type="EMBL" id="KAI8005224.1"/>
    </source>
</evidence>
<gene>
    <name evidence="1" type="ORF">LOK49_LG08G01244</name>
</gene>
<organism evidence="1 2">
    <name type="scientific">Camellia lanceoleosa</name>
    <dbReference type="NCBI Taxonomy" id="1840588"/>
    <lineage>
        <taxon>Eukaryota</taxon>
        <taxon>Viridiplantae</taxon>
        <taxon>Streptophyta</taxon>
        <taxon>Embryophyta</taxon>
        <taxon>Tracheophyta</taxon>
        <taxon>Spermatophyta</taxon>
        <taxon>Magnoliopsida</taxon>
        <taxon>eudicotyledons</taxon>
        <taxon>Gunneridae</taxon>
        <taxon>Pentapetalae</taxon>
        <taxon>asterids</taxon>
        <taxon>Ericales</taxon>
        <taxon>Theaceae</taxon>
        <taxon>Camellia</taxon>
    </lineage>
</organism>
<reference evidence="1 2" key="1">
    <citation type="journal article" date="2022" name="Plant J.">
        <title>Chromosome-level genome of Camellia lanceoleosa provides a valuable resource for understanding genome evolution and self-incompatibility.</title>
        <authorList>
            <person name="Gong W."/>
            <person name="Xiao S."/>
            <person name="Wang L."/>
            <person name="Liao Z."/>
            <person name="Chang Y."/>
            <person name="Mo W."/>
            <person name="Hu G."/>
            <person name="Li W."/>
            <person name="Zhao G."/>
            <person name="Zhu H."/>
            <person name="Hu X."/>
            <person name="Ji K."/>
            <person name="Xiang X."/>
            <person name="Song Q."/>
            <person name="Yuan D."/>
            <person name="Jin S."/>
            <person name="Zhang L."/>
        </authorList>
    </citation>
    <scope>NUCLEOTIDE SEQUENCE [LARGE SCALE GENOMIC DNA]</scope>
    <source>
        <strain evidence="1">SQ_2022a</strain>
    </source>
</reference>
<dbReference type="EMBL" id="CM045766">
    <property type="protein sequence ID" value="KAI8005224.1"/>
    <property type="molecule type" value="Genomic_DNA"/>
</dbReference>
<protein>
    <submittedName>
        <fullName evidence="1">Uncharacterized protein</fullName>
    </submittedName>
</protein>
<accession>A0ACC0GWY7</accession>
<keyword evidence="2" id="KW-1185">Reference proteome</keyword>
<sequence>MFPDFSVESITLVYDDWHGLKDAYVEKTVNLHLDLEIFEHGTEKGSNEIALKAMGRAINKTVMIAELIECNSYNLSSTWSSNNGVVEYNGDGGWDGGRGYGGRGRVRGRGRGFRGCGRGYGGGDMQQDLGGYHDYGGLGAPFAQGRGRGRGRGHGCSWGCGRGRGRGQDFRSDGPVQAAA</sequence>
<evidence type="ECO:0000313" key="2">
    <source>
        <dbReference type="Proteomes" id="UP001060215"/>
    </source>
</evidence>
<name>A0ACC0GWY7_9ERIC</name>
<proteinExistence type="predicted"/>
<dbReference type="Proteomes" id="UP001060215">
    <property type="component" value="Chromosome 9"/>
</dbReference>